<reference evidence="4" key="1">
    <citation type="journal article" date="2016" name="Sci. Rep.">
        <title>Molecular characterization of firefly nuptial gifts: a multi-omics approach sheds light on postcopulatory sexual selection.</title>
        <authorList>
            <person name="Al-Wathiqui N."/>
            <person name="Fallon T.R."/>
            <person name="South A."/>
            <person name="Weng J.K."/>
            <person name="Lewis S.M."/>
        </authorList>
    </citation>
    <scope>NUCLEOTIDE SEQUENCE</scope>
</reference>
<sequence>MERWSGKVAIVTGASAGVGRAVAERLAKEGVIVAGLARRKEKMNELAATLKGCKGAFHPIQADITKEEDIIKAFQYIIENLGPIHILINNAGISRISPLSIGKTEDWNLIMDTNVMGLGIATREALQNMYLNKVDGHIIHVSSVTGHNLAQNPNAFSGASKAAVTSLAESLRIELNRRNSKIKISCISPGYIDTEIMDIVRETNQNPAIQKYLDSFKMINPPLLPEDMADSILYMLAAPPNVNVYDIIIRPVGEVL</sequence>
<dbReference type="SUPFAM" id="SSF51735">
    <property type="entry name" value="NAD(P)-binding Rossmann-fold domains"/>
    <property type="match status" value="1"/>
</dbReference>
<proteinExistence type="inferred from homology"/>
<dbReference type="EMBL" id="GEZM01091268">
    <property type="protein sequence ID" value="JAV56973.1"/>
    <property type="molecule type" value="Transcribed_RNA"/>
</dbReference>
<dbReference type="InterPro" id="IPR002347">
    <property type="entry name" value="SDR_fam"/>
</dbReference>
<dbReference type="PANTHER" id="PTHR43115">
    <property type="entry name" value="DEHYDROGENASE/REDUCTASE SDR FAMILY MEMBER 11"/>
    <property type="match status" value="1"/>
</dbReference>
<accession>A0A1Y1K6G5</accession>
<dbReference type="GO" id="GO:0016616">
    <property type="term" value="F:oxidoreductase activity, acting on the CH-OH group of donors, NAD or NADP as acceptor"/>
    <property type="evidence" value="ECO:0007669"/>
    <property type="project" value="UniProtKB-ARBA"/>
</dbReference>
<comment type="similarity">
    <text evidence="1 3">Belongs to the short-chain dehydrogenases/reductases (SDR) family.</text>
</comment>
<evidence type="ECO:0008006" key="5">
    <source>
        <dbReference type="Google" id="ProtNLM"/>
    </source>
</evidence>
<dbReference type="Gene3D" id="3.40.50.720">
    <property type="entry name" value="NAD(P)-binding Rossmann-like Domain"/>
    <property type="match status" value="1"/>
</dbReference>
<evidence type="ECO:0000256" key="2">
    <source>
        <dbReference type="ARBA" id="ARBA00023002"/>
    </source>
</evidence>
<name>A0A1Y1K6G5_PHOPY</name>
<organism evidence="4">
    <name type="scientific">Photinus pyralis</name>
    <name type="common">Common eastern firefly</name>
    <name type="synonym">Lampyris pyralis</name>
    <dbReference type="NCBI Taxonomy" id="7054"/>
    <lineage>
        <taxon>Eukaryota</taxon>
        <taxon>Metazoa</taxon>
        <taxon>Ecdysozoa</taxon>
        <taxon>Arthropoda</taxon>
        <taxon>Hexapoda</taxon>
        <taxon>Insecta</taxon>
        <taxon>Pterygota</taxon>
        <taxon>Neoptera</taxon>
        <taxon>Endopterygota</taxon>
        <taxon>Coleoptera</taxon>
        <taxon>Polyphaga</taxon>
        <taxon>Elateriformia</taxon>
        <taxon>Elateroidea</taxon>
        <taxon>Lampyridae</taxon>
        <taxon>Lampyrinae</taxon>
        <taxon>Photinus</taxon>
    </lineage>
</organism>
<evidence type="ECO:0000256" key="3">
    <source>
        <dbReference type="RuleBase" id="RU000363"/>
    </source>
</evidence>
<dbReference type="FunFam" id="3.40.50.720:FF:000047">
    <property type="entry name" value="NADP-dependent L-serine/L-allo-threonine dehydrogenase"/>
    <property type="match status" value="1"/>
</dbReference>
<dbReference type="Pfam" id="PF00106">
    <property type="entry name" value="adh_short"/>
    <property type="match status" value="1"/>
</dbReference>
<keyword evidence="2" id="KW-0560">Oxidoreductase</keyword>
<protein>
    <recommendedName>
        <fullName evidence="5">Dehydrogenase</fullName>
    </recommendedName>
</protein>
<evidence type="ECO:0000256" key="1">
    <source>
        <dbReference type="ARBA" id="ARBA00006484"/>
    </source>
</evidence>
<dbReference type="AlphaFoldDB" id="A0A1Y1K6G5"/>
<dbReference type="PANTHER" id="PTHR43115:SF4">
    <property type="entry name" value="DEHYDROGENASE_REDUCTASE SDR FAMILY MEMBER 11"/>
    <property type="match status" value="1"/>
</dbReference>
<evidence type="ECO:0000313" key="4">
    <source>
        <dbReference type="EMBL" id="JAV56973.1"/>
    </source>
</evidence>
<dbReference type="InterPro" id="IPR036291">
    <property type="entry name" value="NAD(P)-bd_dom_sf"/>
</dbReference>
<dbReference type="PRINTS" id="PR00080">
    <property type="entry name" value="SDRFAMILY"/>
</dbReference>
<dbReference type="PRINTS" id="PR00081">
    <property type="entry name" value="GDHRDH"/>
</dbReference>